<proteinExistence type="predicted"/>
<name>A0A1B7MH77_9AGAM</name>
<dbReference type="EMBL" id="KV449176">
    <property type="protein sequence ID" value="OAX31944.1"/>
    <property type="molecule type" value="Genomic_DNA"/>
</dbReference>
<sequence length="126" mass="14739">MNPRSTYAMSHQIPLLAPDLRKKHNLVQDHLKPHASMNSTHAVQLFHHSIQHSILIHNHYCNLMRDIVLLIVHRNRPLIISLHQQRPPRTVHQQQPAMLLYLRKFLPSSFRRDEAPPLQTTSLVIP</sequence>
<protein>
    <submittedName>
        <fullName evidence="1">Uncharacterized protein</fullName>
    </submittedName>
</protein>
<evidence type="ECO:0000313" key="2">
    <source>
        <dbReference type="Proteomes" id="UP000092154"/>
    </source>
</evidence>
<evidence type="ECO:0000313" key="1">
    <source>
        <dbReference type="EMBL" id="OAX31944.1"/>
    </source>
</evidence>
<accession>A0A1B7MH77</accession>
<dbReference type="Proteomes" id="UP000092154">
    <property type="component" value="Unassembled WGS sequence"/>
</dbReference>
<gene>
    <name evidence="1" type="ORF">K503DRAFT_31749</name>
</gene>
<dbReference type="AlphaFoldDB" id="A0A1B7MH77"/>
<keyword evidence="2" id="KW-1185">Reference proteome</keyword>
<organism evidence="1 2">
    <name type="scientific">Rhizopogon vinicolor AM-OR11-026</name>
    <dbReference type="NCBI Taxonomy" id="1314800"/>
    <lineage>
        <taxon>Eukaryota</taxon>
        <taxon>Fungi</taxon>
        <taxon>Dikarya</taxon>
        <taxon>Basidiomycota</taxon>
        <taxon>Agaricomycotina</taxon>
        <taxon>Agaricomycetes</taxon>
        <taxon>Agaricomycetidae</taxon>
        <taxon>Boletales</taxon>
        <taxon>Suillineae</taxon>
        <taxon>Rhizopogonaceae</taxon>
        <taxon>Rhizopogon</taxon>
    </lineage>
</organism>
<dbReference type="InParanoid" id="A0A1B7MH77"/>
<reference evidence="1 2" key="1">
    <citation type="submission" date="2016-06" db="EMBL/GenBank/DDBJ databases">
        <title>Comparative genomics of the ectomycorrhizal sister species Rhizopogon vinicolor and Rhizopogon vesiculosus (Basidiomycota: Boletales) reveals a divergence of the mating type B locus.</title>
        <authorList>
            <consortium name="DOE Joint Genome Institute"/>
            <person name="Mujic A.B."/>
            <person name="Kuo A."/>
            <person name="Tritt A."/>
            <person name="Lipzen A."/>
            <person name="Chen C."/>
            <person name="Johnson J."/>
            <person name="Sharma A."/>
            <person name="Barry K."/>
            <person name="Grigoriev I.V."/>
            <person name="Spatafora J.W."/>
        </authorList>
    </citation>
    <scope>NUCLEOTIDE SEQUENCE [LARGE SCALE GENOMIC DNA]</scope>
    <source>
        <strain evidence="1 2">AM-OR11-026</strain>
    </source>
</reference>